<evidence type="ECO:0000313" key="2">
    <source>
        <dbReference type="EMBL" id="GMF16791.1"/>
    </source>
</evidence>
<name>A0A9W6TPH2_9STRA</name>
<reference evidence="2" key="1">
    <citation type="submission" date="2023-04" db="EMBL/GenBank/DDBJ databases">
        <title>Phytophthora lilii NBRC 32176.</title>
        <authorList>
            <person name="Ichikawa N."/>
            <person name="Sato H."/>
            <person name="Tonouchi N."/>
        </authorList>
    </citation>
    <scope>NUCLEOTIDE SEQUENCE</scope>
    <source>
        <strain evidence="2">NBRC 32176</strain>
    </source>
</reference>
<dbReference type="OrthoDB" id="108277at2759"/>
<dbReference type="AlphaFoldDB" id="A0A9W6TPH2"/>
<protein>
    <submittedName>
        <fullName evidence="2">Unnamed protein product</fullName>
    </submittedName>
</protein>
<feature type="compositionally biased region" description="Basic and acidic residues" evidence="1">
    <location>
        <begin position="296"/>
        <end position="305"/>
    </location>
</feature>
<organism evidence="2 3">
    <name type="scientific">Phytophthora lilii</name>
    <dbReference type="NCBI Taxonomy" id="2077276"/>
    <lineage>
        <taxon>Eukaryota</taxon>
        <taxon>Sar</taxon>
        <taxon>Stramenopiles</taxon>
        <taxon>Oomycota</taxon>
        <taxon>Peronosporomycetes</taxon>
        <taxon>Peronosporales</taxon>
        <taxon>Peronosporaceae</taxon>
        <taxon>Phytophthora</taxon>
    </lineage>
</organism>
<sequence>MQVHLVVQIIPDNVALRLAGEAVNVEVLANVTPSSTSSTTPTQKHDEPLGAEQLLQRWREHCSGAHVQIQIVEVVEADPNASSATSSSTTLFRQESQFLDISVAHTEDRGEPEVKLKAQFDLKVRHEFWGREVLLIVHITPKSSSVGVGNADGKPELLSSRSMGTSLLRDEWASSQLLSLTREEAQPAPIMARRVEQRVVVTKPLQLDVETRELAGQRVGIVARALNAHSTLALAVRDLHLHLDPSLQLQKALGSELNRFRVVSGDKVPFPVVLLPQERYNFLFTLEPVEPLATDESIRGPEEGGKVAPMKSNSQKKSKSPVTGSSPQQTLLSLSWQAVAVTMDAITESRTIVWSPKVRSCPLLPLSSSEQELKANVQRLVASVLEGPLKRGAASYADFSCVRLLPHSALQVTVAQLEPGLSVGSAVTVCVTVANRSARTDFDLTLVLPLHSEGALEGGATDVRTAPAFVGFEASHRLG</sequence>
<feature type="region of interest" description="Disordered" evidence="1">
    <location>
        <begin position="295"/>
        <end position="327"/>
    </location>
</feature>
<dbReference type="EMBL" id="BSXW01000262">
    <property type="protein sequence ID" value="GMF16791.1"/>
    <property type="molecule type" value="Genomic_DNA"/>
</dbReference>
<comment type="caution">
    <text evidence="2">The sequence shown here is derived from an EMBL/GenBank/DDBJ whole genome shotgun (WGS) entry which is preliminary data.</text>
</comment>
<gene>
    <name evidence="2" type="ORF">Plil01_000605400</name>
</gene>
<accession>A0A9W6TPH2</accession>
<evidence type="ECO:0000313" key="3">
    <source>
        <dbReference type="Proteomes" id="UP001165083"/>
    </source>
</evidence>
<proteinExistence type="predicted"/>
<evidence type="ECO:0000256" key="1">
    <source>
        <dbReference type="SAM" id="MobiDB-lite"/>
    </source>
</evidence>
<dbReference type="Proteomes" id="UP001165083">
    <property type="component" value="Unassembled WGS sequence"/>
</dbReference>
<keyword evidence="3" id="KW-1185">Reference proteome</keyword>